<evidence type="ECO:0000313" key="10">
    <source>
        <dbReference type="EMBL" id="ESK88313.1"/>
    </source>
</evidence>
<dbReference type="GO" id="GO:0015104">
    <property type="term" value="F:antimonite transmembrane transporter activity"/>
    <property type="evidence" value="ECO:0007669"/>
    <property type="project" value="TreeGrafter"/>
</dbReference>
<dbReference type="KEGG" id="mrr:Moror_14835"/>
<feature type="transmembrane region" description="Helical" evidence="9">
    <location>
        <begin position="312"/>
        <end position="337"/>
    </location>
</feature>
<evidence type="ECO:0000256" key="9">
    <source>
        <dbReference type="SAM" id="Phobius"/>
    </source>
</evidence>
<dbReference type="EMBL" id="AWSO01000662">
    <property type="protein sequence ID" value="ESK88313.1"/>
    <property type="molecule type" value="Genomic_DNA"/>
</dbReference>
<evidence type="ECO:0000256" key="2">
    <source>
        <dbReference type="ARBA" id="ARBA00010110"/>
    </source>
</evidence>
<evidence type="ECO:0000313" key="11">
    <source>
        <dbReference type="Proteomes" id="UP000017559"/>
    </source>
</evidence>
<organism evidence="10 11">
    <name type="scientific">Moniliophthora roreri (strain MCA 2997)</name>
    <name type="common">Cocoa frosty pod rot fungus</name>
    <name type="synonym">Crinipellis roreri</name>
    <dbReference type="NCBI Taxonomy" id="1381753"/>
    <lineage>
        <taxon>Eukaryota</taxon>
        <taxon>Fungi</taxon>
        <taxon>Dikarya</taxon>
        <taxon>Basidiomycota</taxon>
        <taxon>Agaricomycotina</taxon>
        <taxon>Agaricomycetes</taxon>
        <taxon>Agaricomycetidae</taxon>
        <taxon>Agaricales</taxon>
        <taxon>Marasmiineae</taxon>
        <taxon>Marasmiaceae</taxon>
        <taxon>Moniliophthora</taxon>
    </lineage>
</organism>
<dbReference type="FunFam" id="1.20.1530.20:FF:000009">
    <property type="entry name" value="Arsenite transporter, ACR3 family"/>
    <property type="match status" value="1"/>
</dbReference>
<keyword evidence="6" id="KW-0059">Arsenical resistance</keyword>
<dbReference type="GO" id="GO:0015297">
    <property type="term" value="F:antiporter activity"/>
    <property type="evidence" value="ECO:0007669"/>
    <property type="project" value="InterPro"/>
</dbReference>
<accession>V2WN88</accession>
<dbReference type="AlphaFoldDB" id="V2WN88"/>
<keyword evidence="11" id="KW-1185">Reference proteome</keyword>
<keyword evidence="8 9" id="KW-0472">Membrane</keyword>
<dbReference type="InterPro" id="IPR004706">
    <property type="entry name" value="Arsenical-R_Acr3"/>
</dbReference>
<dbReference type="InterPro" id="IPR038770">
    <property type="entry name" value="Na+/solute_symporter_sf"/>
</dbReference>
<sequence length="429" mass="48126">MRMDQLAEKGNFCLKNEIINHDITKWVFSSFTSILGSVMDQKQVLSPVSMRDDETTPRASQRLVSQLGIFDRLLTPTILVCMVIGVVLGNYVPEVRNAFDTVRFHNVSFPIALGLLVMMYPTLTKVQYETLPSLFTSRTTYTHILISLALNWFLGPFLMLGVAWATLPDLPTYRTGVILVGLARCIAMVMIWNGLAKGHQEYCAILVVFNSVLQVVLYSPLAVLFVNIFGGVEDRIKVEYGNVAISVLIYLGIPLVAGVVTRYAVWFLFSKKFLDTKFLPIFSPLALIGLLYTIIVMFAYQGKNIVHNLGPVFRVFVPMILYFAVMWTSAFILMYRLHLREIKRGTDSENFRFKYDMAVVQAFTAGSNNFELAIAVAIAVYGVESDQALAATIGPLLEVPVLLLLTWVALWARGRFFEGNHAISRQSTS</sequence>
<evidence type="ECO:0000256" key="3">
    <source>
        <dbReference type="ARBA" id="ARBA00022448"/>
    </source>
</evidence>
<keyword evidence="7 9" id="KW-1133">Transmembrane helix</keyword>
<dbReference type="Gene3D" id="1.20.1530.20">
    <property type="match status" value="1"/>
</dbReference>
<dbReference type="GO" id="GO:0015105">
    <property type="term" value="F:arsenite transmembrane transporter activity"/>
    <property type="evidence" value="ECO:0007669"/>
    <property type="project" value="TreeGrafter"/>
</dbReference>
<gene>
    <name evidence="10" type="ORF">Moror_14835</name>
</gene>
<name>V2WN88_MONRO</name>
<feature type="transmembrane region" description="Helical" evidence="9">
    <location>
        <begin position="281"/>
        <end position="300"/>
    </location>
</feature>
<dbReference type="GO" id="GO:0046685">
    <property type="term" value="P:response to arsenic-containing substance"/>
    <property type="evidence" value="ECO:0007669"/>
    <property type="project" value="UniProtKB-KW"/>
</dbReference>
<reference evidence="10 11" key="1">
    <citation type="journal article" date="2014" name="BMC Genomics">
        <title>Genome and secretome analysis of the hemibiotrophic fungal pathogen, Moniliophthora roreri, which causes frosty pod rot disease of cacao: mechanisms of the biotrophic and necrotrophic phases.</title>
        <authorList>
            <person name="Meinhardt L.W."/>
            <person name="Costa G.G.L."/>
            <person name="Thomazella D.P.T."/>
            <person name="Teixeira P.J.P.L."/>
            <person name="Carazzolle M.F."/>
            <person name="Schuster S.C."/>
            <person name="Carlson J.E."/>
            <person name="Guiltinan M.J."/>
            <person name="Mieczkowski P."/>
            <person name="Farmer A."/>
            <person name="Ramaraj T."/>
            <person name="Crozier J."/>
            <person name="Davis R.E."/>
            <person name="Shao J."/>
            <person name="Melnick R.L."/>
            <person name="Pereira G.A.G."/>
            <person name="Bailey B.A."/>
        </authorList>
    </citation>
    <scope>NUCLEOTIDE SEQUENCE [LARGE SCALE GENOMIC DNA]</scope>
    <source>
        <strain evidence="10 11">MCA 2997</strain>
    </source>
</reference>
<protein>
    <submittedName>
        <fullName evidence="10">Arsenite efflux transporter</fullName>
    </submittedName>
</protein>
<feature type="transmembrane region" description="Helical" evidence="9">
    <location>
        <begin position="73"/>
        <end position="92"/>
    </location>
</feature>
<dbReference type="NCBIfam" id="TIGR00832">
    <property type="entry name" value="acr3"/>
    <property type="match status" value="1"/>
</dbReference>
<dbReference type="HOGENOM" id="CLU_022869_0_0_1"/>
<comment type="caution">
    <text evidence="10">The sequence shown here is derived from an EMBL/GenBank/DDBJ whole genome shotgun (WGS) entry which is preliminary data.</text>
</comment>
<keyword evidence="5 9" id="KW-0812">Transmembrane</keyword>
<dbReference type="PANTHER" id="PTHR43057:SF1">
    <property type="entry name" value="ARSENICAL-RESISTANCE PROTEIN 3"/>
    <property type="match status" value="1"/>
</dbReference>
<evidence type="ECO:0000256" key="6">
    <source>
        <dbReference type="ARBA" id="ARBA00022849"/>
    </source>
</evidence>
<dbReference type="STRING" id="1381753.V2WN88"/>
<feature type="transmembrane region" description="Helical" evidence="9">
    <location>
        <begin position="389"/>
        <end position="412"/>
    </location>
</feature>
<feature type="transmembrane region" description="Helical" evidence="9">
    <location>
        <begin position="248"/>
        <end position="269"/>
    </location>
</feature>
<feature type="transmembrane region" description="Helical" evidence="9">
    <location>
        <begin position="144"/>
        <end position="167"/>
    </location>
</feature>
<evidence type="ECO:0000256" key="1">
    <source>
        <dbReference type="ARBA" id="ARBA00004651"/>
    </source>
</evidence>
<comment type="subcellular location">
    <subcellularLocation>
        <location evidence="1">Cell membrane</location>
        <topology evidence="1">Multi-pass membrane protein</topology>
    </subcellularLocation>
</comment>
<evidence type="ECO:0000256" key="8">
    <source>
        <dbReference type="ARBA" id="ARBA00023136"/>
    </source>
</evidence>
<keyword evidence="4" id="KW-1003">Cell membrane</keyword>
<dbReference type="Pfam" id="PF01758">
    <property type="entry name" value="SBF"/>
    <property type="match status" value="1"/>
</dbReference>
<feature type="transmembrane region" description="Helical" evidence="9">
    <location>
        <begin position="104"/>
        <end position="123"/>
    </location>
</feature>
<keyword evidence="3" id="KW-0813">Transport</keyword>
<dbReference type="PANTHER" id="PTHR43057">
    <property type="entry name" value="ARSENITE EFFLUX TRANSPORTER"/>
    <property type="match status" value="1"/>
</dbReference>
<dbReference type="OrthoDB" id="187348at2759"/>
<evidence type="ECO:0000256" key="7">
    <source>
        <dbReference type="ARBA" id="ARBA00022989"/>
    </source>
</evidence>
<dbReference type="Proteomes" id="UP000017559">
    <property type="component" value="Unassembled WGS sequence"/>
</dbReference>
<comment type="similarity">
    <text evidence="2">Belongs to the arsenical resistance-3 (ACR3) (TC 2.A.59) family.</text>
</comment>
<feature type="transmembrane region" description="Helical" evidence="9">
    <location>
        <begin position="202"/>
        <end position="228"/>
    </location>
</feature>
<feature type="transmembrane region" description="Helical" evidence="9">
    <location>
        <begin position="358"/>
        <end position="383"/>
    </location>
</feature>
<dbReference type="InterPro" id="IPR002657">
    <property type="entry name" value="BilAc:Na_symport/Acr3"/>
</dbReference>
<evidence type="ECO:0000256" key="4">
    <source>
        <dbReference type="ARBA" id="ARBA00022475"/>
    </source>
</evidence>
<feature type="transmembrane region" description="Helical" evidence="9">
    <location>
        <begin position="173"/>
        <end position="195"/>
    </location>
</feature>
<proteinExistence type="inferred from homology"/>
<evidence type="ECO:0000256" key="5">
    <source>
        <dbReference type="ARBA" id="ARBA00022692"/>
    </source>
</evidence>
<dbReference type="GO" id="GO:0005886">
    <property type="term" value="C:plasma membrane"/>
    <property type="evidence" value="ECO:0007669"/>
    <property type="project" value="UniProtKB-SubCell"/>
</dbReference>